<dbReference type="InterPro" id="IPR006574">
    <property type="entry name" value="PRY"/>
</dbReference>
<dbReference type="PROSITE" id="PS50188">
    <property type="entry name" value="B302_SPRY"/>
    <property type="match status" value="1"/>
</dbReference>
<dbReference type="AlphaFoldDB" id="A0A672KK68"/>
<dbReference type="InterPro" id="IPR043136">
    <property type="entry name" value="B30.2/SPRY_sf"/>
</dbReference>
<dbReference type="GO" id="GO:0005737">
    <property type="term" value="C:cytoplasm"/>
    <property type="evidence" value="ECO:0007669"/>
    <property type="project" value="UniProtKB-ARBA"/>
</dbReference>
<dbReference type="SUPFAM" id="SSF49899">
    <property type="entry name" value="Concanavalin A-like lectins/glucanases"/>
    <property type="match status" value="1"/>
</dbReference>
<dbReference type="OMA" id="NTAHREM"/>
<dbReference type="SMART" id="SM00589">
    <property type="entry name" value="PRY"/>
    <property type="match status" value="1"/>
</dbReference>
<protein>
    <recommendedName>
        <fullName evidence="4">B30.2/SPRY domain-containing protein</fullName>
    </recommendedName>
</protein>
<dbReference type="Proteomes" id="UP000472262">
    <property type="component" value="Unassembled WGS sequence"/>
</dbReference>
<evidence type="ECO:0000313" key="6">
    <source>
        <dbReference type="Proteomes" id="UP000472262"/>
    </source>
</evidence>
<feature type="domain" description="B30.2/SPRY" evidence="4">
    <location>
        <begin position="6"/>
        <end position="197"/>
    </location>
</feature>
<dbReference type="InParanoid" id="A0A672KK68"/>
<keyword evidence="6" id="KW-1185">Reference proteome</keyword>
<evidence type="ECO:0000259" key="4">
    <source>
        <dbReference type="PROSITE" id="PS50188"/>
    </source>
</evidence>
<dbReference type="PRINTS" id="PR01407">
    <property type="entry name" value="BUTYPHLNCDUF"/>
</dbReference>
<dbReference type="PANTHER" id="PTHR25465:SF5">
    <property type="entry name" value="E3 UBIQUITIN_ISG15 LIGASE TRIM25-RELATED"/>
    <property type="match status" value="1"/>
</dbReference>
<dbReference type="Gene3D" id="2.60.120.920">
    <property type="match status" value="1"/>
</dbReference>
<dbReference type="PANTHER" id="PTHR25465">
    <property type="entry name" value="B-BOX DOMAIN CONTAINING"/>
    <property type="match status" value="1"/>
</dbReference>
<reference evidence="5" key="2">
    <citation type="submission" date="2025-09" db="UniProtKB">
        <authorList>
            <consortium name="Ensembl"/>
        </authorList>
    </citation>
    <scope>IDENTIFICATION</scope>
</reference>
<evidence type="ECO:0000313" key="5">
    <source>
        <dbReference type="Ensembl" id="ENSSGRP00000010042.1"/>
    </source>
</evidence>
<dbReference type="InterPro" id="IPR003877">
    <property type="entry name" value="SPRY_dom"/>
</dbReference>
<dbReference type="InterPro" id="IPR051051">
    <property type="entry name" value="E3_ubiq-ligase_TRIM/RNF"/>
</dbReference>
<dbReference type="Pfam" id="PF00622">
    <property type="entry name" value="SPRY"/>
    <property type="match status" value="1"/>
</dbReference>
<keyword evidence="3" id="KW-0862">Zinc</keyword>
<reference evidence="5" key="1">
    <citation type="submission" date="2025-08" db="UniProtKB">
        <authorList>
            <consortium name="Ensembl"/>
        </authorList>
    </citation>
    <scope>IDENTIFICATION</scope>
</reference>
<evidence type="ECO:0000256" key="3">
    <source>
        <dbReference type="ARBA" id="ARBA00022833"/>
    </source>
</evidence>
<proteinExistence type="predicted"/>
<dbReference type="Ensembl" id="ENSSGRT00000010914.1">
    <property type="protein sequence ID" value="ENSSGRP00000010042.1"/>
    <property type="gene ID" value="ENSSGRG00000006700.1"/>
</dbReference>
<dbReference type="CDD" id="cd16040">
    <property type="entry name" value="SPRY_PRY_SNTX"/>
    <property type="match status" value="1"/>
</dbReference>
<name>A0A672KK68_SINGR</name>
<dbReference type="GO" id="GO:0008270">
    <property type="term" value="F:zinc ion binding"/>
    <property type="evidence" value="ECO:0007669"/>
    <property type="project" value="UniProtKB-KW"/>
</dbReference>
<dbReference type="Pfam" id="PF13765">
    <property type="entry name" value="PRY"/>
    <property type="match status" value="1"/>
</dbReference>
<dbReference type="SMART" id="SM00449">
    <property type="entry name" value="SPRY"/>
    <property type="match status" value="1"/>
</dbReference>
<keyword evidence="2" id="KW-0863">Zinc-finger</keyword>
<dbReference type="InterPro" id="IPR003879">
    <property type="entry name" value="Butyrophylin_SPRY"/>
</dbReference>
<evidence type="ECO:0000256" key="2">
    <source>
        <dbReference type="ARBA" id="ARBA00022771"/>
    </source>
</evidence>
<dbReference type="InterPro" id="IPR001870">
    <property type="entry name" value="B30.2/SPRY"/>
</dbReference>
<sequence>MCPFWKQSEFCSIFVFVHSSFSDFCQLHLDPNTAHKNLKLSEENRKISYSDVVQQYPDHPERFDKSTYILCREGLYGRCYWEVECSGEDWAVAVCYKGFSRKGNSGACKLGYNKISWRLSHNRFIHDKKQVSIPALPSSRIGVYLDHKAGTLCFYSVSDTMTLLHRVQTTFTEALFPAFYTYLNSSVRIIEQSRRELR</sequence>
<accession>A0A672KK68</accession>
<organism evidence="5 6">
    <name type="scientific">Sinocyclocheilus grahami</name>
    <name type="common">Dianchi golden-line fish</name>
    <name type="synonym">Barbus grahami</name>
    <dbReference type="NCBI Taxonomy" id="75366"/>
    <lineage>
        <taxon>Eukaryota</taxon>
        <taxon>Metazoa</taxon>
        <taxon>Chordata</taxon>
        <taxon>Craniata</taxon>
        <taxon>Vertebrata</taxon>
        <taxon>Euteleostomi</taxon>
        <taxon>Actinopterygii</taxon>
        <taxon>Neopterygii</taxon>
        <taxon>Teleostei</taxon>
        <taxon>Ostariophysi</taxon>
        <taxon>Cypriniformes</taxon>
        <taxon>Cyprinidae</taxon>
        <taxon>Cyprininae</taxon>
        <taxon>Sinocyclocheilus</taxon>
    </lineage>
</organism>
<evidence type="ECO:0000256" key="1">
    <source>
        <dbReference type="ARBA" id="ARBA00022723"/>
    </source>
</evidence>
<keyword evidence="1" id="KW-0479">Metal-binding</keyword>
<dbReference type="InterPro" id="IPR013320">
    <property type="entry name" value="ConA-like_dom_sf"/>
</dbReference>